<dbReference type="PANTHER" id="PTHR36440:SF1">
    <property type="entry name" value="PUTATIVE (AFU_ORTHOLOGUE AFUA_8G07350)-RELATED"/>
    <property type="match status" value="1"/>
</dbReference>
<organism evidence="2 3">
    <name type="scientific">Salipiger abyssi</name>
    <dbReference type="NCBI Taxonomy" id="1250539"/>
    <lineage>
        <taxon>Bacteria</taxon>
        <taxon>Pseudomonadati</taxon>
        <taxon>Pseudomonadota</taxon>
        <taxon>Alphaproteobacteria</taxon>
        <taxon>Rhodobacterales</taxon>
        <taxon>Roseobacteraceae</taxon>
        <taxon>Salipiger</taxon>
    </lineage>
</organism>
<dbReference type="Gene3D" id="2.60.120.10">
    <property type="entry name" value="Jelly Rolls"/>
    <property type="match status" value="1"/>
</dbReference>
<dbReference type="OrthoDB" id="9791637at2"/>
<evidence type="ECO:0000313" key="2">
    <source>
        <dbReference type="EMBL" id="APZ50547.1"/>
    </source>
</evidence>
<keyword evidence="3" id="KW-1185">Reference proteome</keyword>
<dbReference type="InterPro" id="IPR011051">
    <property type="entry name" value="RmlC_Cupin_sf"/>
</dbReference>
<dbReference type="SUPFAM" id="SSF51182">
    <property type="entry name" value="RmlC-like cupins"/>
    <property type="match status" value="1"/>
</dbReference>
<feature type="domain" description="Cupin type-2" evidence="1">
    <location>
        <begin position="39"/>
        <end position="106"/>
    </location>
</feature>
<dbReference type="Pfam" id="PF07883">
    <property type="entry name" value="Cupin_2"/>
    <property type="match status" value="1"/>
</dbReference>
<dbReference type="KEGG" id="paby:Ga0080574_TMP213"/>
<evidence type="ECO:0000313" key="3">
    <source>
        <dbReference type="Proteomes" id="UP000187059"/>
    </source>
</evidence>
<protein>
    <submittedName>
        <fullName evidence="2">Cupin domain-containing protein</fullName>
    </submittedName>
</protein>
<gene>
    <name evidence="2" type="ORF">Ga0080574_TMP213</name>
</gene>
<dbReference type="InterPro" id="IPR053146">
    <property type="entry name" value="QDO-like"/>
</dbReference>
<dbReference type="PANTHER" id="PTHR36440">
    <property type="entry name" value="PUTATIVE (AFU_ORTHOLOGUE AFUA_8G07350)-RELATED"/>
    <property type="match status" value="1"/>
</dbReference>
<dbReference type="AlphaFoldDB" id="A0A1P8UMD1"/>
<dbReference type="InterPro" id="IPR014710">
    <property type="entry name" value="RmlC-like_jellyroll"/>
</dbReference>
<keyword evidence="2" id="KW-0614">Plasmid</keyword>
<reference evidence="2 3" key="1">
    <citation type="submission" date="2016-04" db="EMBL/GenBank/DDBJ databases">
        <title>Deep-sea bacteria in the southern Pacific.</title>
        <authorList>
            <person name="Tang K."/>
        </authorList>
    </citation>
    <scope>NUCLEOTIDE SEQUENCE [LARGE SCALE GENOMIC DNA]</scope>
    <source>
        <strain evidence="2 3">JLT2014</strain>
        <plasmid evidence="3">ppaby2</plasmid>
    </source>
</reference>
<name>A0A1P8UMD1_9RHOB</name>
<accession>A0A1P8UMD1</accession>
<geneLocation type="plasmid" evidence="3">
    <name>ppaby2</name>
</geneLocation>
<dbReference type="RefSeq" id="WP_076694310.1">
    <property type="nucleotide sequence ID" value="NZ_CP015090.1"/>
</dbReference>
<dbReference type="InterPro" id="IPR013096">
    <property type="entry name" value="Cupin_2"/>
</dbReference>
<evidence type="ECO:0000259" key="1">
    <source>
        <dbReference type="Pfam" id="PF07883"/>
    </source>
</evidence>
<sequence>MSAPKEYIAADAGEVISFMGMDLVWKIVNEPEGELLTFIQVAPPGGGVPLHIHHNEDEYIYVLEGSLRFQLGEDVFDVGEGDHVYMPRGKVHGFRITGDKTARILFTLAMKPESRYVEMFEGLVGLAPEEFDKVVEVCGRNRVEFLTPPQLPE</sequence>
<dbReference type="Proteomes" id="UP000187059">
    <property type="component" value="Plasmid pPABY2"/>
</dbReference>
<dbReference type="EMBL" id="CP015090">
    <property type="protein sequence ID" value="APZ50547.1"/>
    <property type="molecule type" value="Genomic_DNA"/>
</dbReference>
<proteinExistence type="predicted"/>